<comment type="caution">
    <text evidence="3">The sequence shown here is derived from an EMBL/GenBank/DDBJ whole genome shotgun (WGS) entry which is preliminary data.</text>
</comment>
<name>A0A2S8SUY4_9BACT</name>
<sequence>MKNTRWTLLAALVLAAPTVAQAQTSPQPPSGVPMGSSMMPPGSGSMSGGSMGGSSMSGDSGSITNGASTESTTTTSTTGIGPDGVSMEVEPGMETTELANTGGEPVLMSLLGLSMAMGAFALRRRVSA</sequence>
<proteinExistence type="predicted"/>
<evidence type="ECO:0000313" key="4">
    <source>
        <dbReference type="Proteomes" id="UP000237684"/>
    </source>
</evidence>
<gene>
    <name evidence="3" type="ORF">B1R32_10494</name>
</gene>
<feature type="compositionally biased region" description="Low complexity" evidence="1">
    <location>
        <begin position="32"/>
        <end position="44"/>
    </location>
</feature>
<organism evidence="3 4">
    <name type="scientific">Abditibacterium utsteinense</name>
    <dbReference type="NCBI Taxonomy" id="1960156"/>
    <lineage>
        <taxon>Bacteria</taxon>
        <taxon>Pseudomonadati</taxon>
        <taxon>Abditibacteriota</taxon>
        <taxon>Abditibacteriia</taxon>
        <taxon>Abditibacteriales</taxon>
        <taxon>Abditibacteriaceae</taxon>
        <taxon>Abditibacterium</taxon>
    </lineage>
</organism>
<dbReference type="InParanoid" id="A0A2S8SUY4"/>
<feature type="compositionally biased region" description="Low complexity" evidence="1">
    <location>
        <begin position="53"/>
        <end position="78"/>
    </location>
</feature>
<feature type="signal peptide" evidence="2">
    <location>
        <begin position="1"/>
        <end position="22"/>
    </location>
</feature>
<dbReference type="Proteomes" id="UP000237684">
    <property type="component" value="Unassembled WGS sequence"/>
</dbReference>
<keyword evidence="2" id="KW-0732">Signal</keyword>
<feature type="chain" id="PRO_5015776903" description="PEP-CTERM protein-sorting domain-containing protein" evidence="2">
    <location>
        <begin position="23"/>
        <end position="128"/>
    </location>
</feature>
<protein>
    <recommendedName>
        <fullName evidence="5">PEP-CTERM protein-sorting domain-containing protein</fullName>
    </recommendedName>
</protein>
<evidence type="ECO:0008006" key="5">
    <source>
        <dbReference type="Google" id="ProtNLM"/>
    </source>
</evidence>
<reference evidence="3 4" key="1">
    <citation type="journal article" date="2018" name="Syst. Appl. Microbiol.">
        <title>Abditibacterium utsteinense sp. nov., the first cultivated member of candidate phylum FBP, isolated from ice-free Antarctic soil samples.</title>
        <authorList>
            <person name="Tahon G."/>
            <person name="Tytgat B."/>
            <person name="Lebbe L."/>
            <person name="Carlier A."/>
            <person name="Willems A."/>
        </authorList>
    </citation>
    <scope>NUCLEOTIDE SEQUENCE [LARGE SCALE GENOMIC DNA]</scope>
    <source>
        <strain evidence="3 4">LMG 29911</strain>
    </source>
</reference>
<dbReference type="AlphaFoldDB" id="A0A2S8SUY4"/>
<dbReference type="RefSeq" id="WP_105482981.1">
    <property type="nucleotide sequence ID" value="NZ_NIGF01000004.1"/>
</dbReference>
<evidence type="ECO:0000313" key="3">
    <source>
        <dbReference type="EMBL" id="PQV64601.1"/>
    </source>
</evidence>
<accession>A0A2S8SUY4</accession>
<feature type="region of interest" description="Disordered" evidence="1">
    <location>
        <begin position="20"/>
        <end position="90"/>
    </location>
</feature>
<evidence type="ECO:0000256" key="2">
    <source>
        <dbReference type="SAM" id="SignalP"/>
    </source>
</evidence>
<evidence type="ECO:0000256" key="1">
    <source>
        <dbReference type="SAM" id="MobiDB-lite"/>
    </source>
</evidence>
<dbReference type="EMBL" id="NIGF01000004">
    <property type="protein sequence ID" value="PQV64601.1"/>
    <property type="molecule type" value="Genomic_DNA"/>
</dbReference>
<keyword evidence="4" id="KW-1185">Reference proteome</keyword>